<evidence type="ECO:0000313" key="2">
    <source>
        <dbReference type="EMBL" id="GFY85489.1"/>
    </source>
</evidence>
<protein>
    <submittedName>
        <fullName evidence="2">Uncharacterized protein</fullName>
    </submittedName>
</protein>
<proteinExistence type="predicted"/>
<reference evidence="2 3" key="1">
    <citation type="submission" date="2019-07" db="EMBL/GenBank/DDBJ databases">
        <title>De Novo Assembly of kiwifruit Actinidia rufa.</title>
        <authorList>
            <person name="Sugita-Konishi S."/>
            <person name="Sato K."/>
            <person name="Mori E."/>
            <person name="Abe Y."/>
            <person name="Kisaki G."/>
            <person name="Hamano K."/>
            <person name="Suezawa K."/>
            <person name="Otani M."/>
            <person name="Fukuda T."/>
            <person name="Manabe T."/>
            <person name="Gomi K."/>
            <person name="Tabuchi M."/>
            <person name="Akimitsu K."/>
            <person name="Kataoka I."/>
        </authorList>
    </citation>
    <scope>NUCLEOTIDE SEQUENCE [LARGE SCALE GENOMIC DNA]</scope>
    <source>
        <strain evidence="3">cv. Fuchu</strain>
    </source>
</reference>
<gene>
    <name evidence="2" type="ORF">Acr_04g0002270</name>
</gene>
<sequence length="175" mass="20248">MANIKHRLVIEKGKESLISWVRGKKLKVSPYTFAEVFELSRVENPDFEFSNVGMSDLATISRELLLEWDEWDGEVQCSKTRLKDRTEPEKPIDGYSLTRSKGQRKKRRLEAIVSEEPSIGMAELKEAITSLRMEFNTHMTALEEQSSRHTTMLQEIKGILIRMQLNDDDEEEGDD</sequence>
<evidence type="ECO:0000313" key="3">
    <source>
        <dbReference type="Proteomes" id="UP000585474"/>
    </source>
</evidence>
<feature type="region of interest" description="Disordered" evidence="1">
    <location>
        <begin position="80"/>
        <end position="99"/>
    </location>
</feature>
<evidence type="ECO:0000256" key="1">
    <source>
        <dbReference type="SAM" id="MobiDB-lite"/>
    </source>
</evidence>
<accession>A0A7J0EHW4</accession>
<dbReference type="AlphaFoldDB" id="A0A7J0EHW4"/>
<feature type="compositionally biased region" description="Basic and acidic residues" evidence="1">
    <location>
        <begin position="81"/>
        <end position="92"/>
    </location>
</feature>
<comment type="caution">
    <text evidence="2">The sequence shown here is derived from an EMBL/GenBank/DDBJ whole genome shotgun (WGS) entry which is preliminary data.</text>
</comment>
<dbReference type="Proteomes" id="UP000585474">
    <property type="component" value="Unassembled WGS sequence"/>
</dbReference>
<organism evidence="2 3">
    <name type="scientific">Actinidia rufa</name>
    <dbReference type="NCBI Taxonomy" id="165716"/>
    <lineage>
        <taxon>Eukaryota</taxon>
        <taxon>Viridiplantae</taxon>
        <taxon>Streptophyta</taxon>
        <taxon>Embryophyta</taxon>
        <taxon>Tracheophyta</taxon>
        <taxon>Spermatophyta</taxon>
        <taxon>Magnoliopsida</taxon>
        <taxon>eudicotyledons</taxon>
        <taxon>Gunneridae</taxon>
        <taxon>Pentapetalae</taxon>
        <taxon>asterids</taxon>
        <taxon>Ericales</taxon>
        <taxon>Actinidiaceae</taxon>
        <taxon>Actinidia</taxon>
    </lineage>
</organism>
<name>A0A7J0EHW4_9ERIC</name>
<dbReference type="EMBL" id="BJWL01000004">
    <property type="protein sequence ID" value="GFY85489.1"/>
    <property type="molecule type" value="Genomic_DNA"/>
</dbReference>
<keyword evidence="3" id="KW-1185">Reference proteome</keyword>
<dbReference type="OrthoDB" id="1837636at2759"/>